<dbReference type="EMBL" id="JBHRTR010000028">
    <property type="protein sequence ID" value="MFC3228928.1"/>
    <property type="molecule type" value="Genomic_DNA"/>
</dbReference>
<comment type="caution">
    <text evidence="12">The sequence shown here is derived from an EMBL/GenBank/DDBJ whole genome shotgun (WGS) entry which is preliminary data.</text>
</comment>
<dbReference type="Proteomes" id="UP001595528">
    <property type="component" value="Unassembled WGS sequence"/>
</dbReference>
<evidence type="ECO:0000256" key="7">
    <source>
        <dbReference type="ARBA" id="ARBA00022801"/>
    </source>
</evidence>
<evidence type="ECO:0000256" key="4">
    <source>
        <dbReference type="ARBA" id="ARBA00022722"/>
    </source>
</evidence>
<dbReference type="InterPro" id="IPR019307">
    <property type="entry name" value="RNA-bd_AU-1/RNase_E/G"/>
</dbReference>
<keyword evidence="7" id="KW-0378">Hydrolase</keyword>
<dbReference type="SUPFAM" id="SSF50249">
    <property type="entry name" value="Nucleic acid-binding proteins"/>
    <property type="match status" value="1"/>
</dbReference>
<keyword evidence="10" id="KW-0472">Membrane</keyword>
<evidence type="ECO:0000256" key="9">
    <source>
        <dbReference type="ARBA" id="ARBA00022884"/>
    </source>
</evidence>
<reference evidence="13" key="1">
    <citation type="journal article" date="2019" name="Int. J. Syst. Evol. Microbiol.">
        <title>The Global Catalogue of Microorganisms (GCM) 10K type strain sequencing project: providing services to taxonomists for standard genome sequencing and annotation.</title>
        <authorList>
            <consortium name="The Broad Institute Genomics Platform"/>
            <consortium name="The Broad Institute Genome Sequencing Center for Infectious Disease"/>
            <person name="Wu L."/>
            <person name="Ma J."/>
        </authorList>
    </citation>
    <scope>NUCLEOTIDE SEQUENCE [LARGE SCALE GENOMIC DNA]</scope>
    <source>
        <strain evidence="13">KCTC 42964</strain>
    </source>
</reference>
<keyword evidence="2" id="KW-1003">Cell membrane</keyword>
<keyword evidence="8" id="KW-0460">Magnesium</keyword>
<keyword evidence="6" id="KW-0255">Endonuclease</keyword>
<evidence type="ECO:0000259" key="11">
    <source>
        <dbReference type="PROSITE" id="PS50126"/>
    </source>
</evidence>
<dbReference type="Gene3D" id="2.40.50.140">
    <property type="entry name" value="Nucleic acid-binding proteins"/>
    <property type="match status" value="1"/>
</dbReference>
<keyword evidence="9" id="KW-0694">RNA-binding</keyword>
<protein>
    <submittedName>
        <fullName evidence="12">Ribonuclease E/G</fullName>
    </submittedName>
</protein>
<name>A0ABV7L3Q0_9PROT</name>
<dbReference type="InterPro" id="IPR012340">
    <property type="entry name" value="NA-bd_OB-fold"/>
</dbReference>
<evidence type="ECO:0000313" key="13">
    <source>
        <dbReference type="Proteomes" id="UP001595528"/>
    </source>
</evidence>
<dbReference type="PANTHER" id="PTHR30001">
    <property type="entry name" value="RIBONUCLEASE"/>
    <property type="match status" value="1"/>
</dbReference>
<evidence type="ECO:0000256" key="3">
    <source>
        <dbReference type="ARBA" id="ARBA00022519"/>
    </source>
</evidence>
<organism evidence="12 13">
    <name type="scientific">Marinibaculum pumilum</name>
    <dbReference type="NCBI Taxonomy" id="1766165"/>
    <lineage>
        <taxon>Bacteria</taxon>
        <taxon>Pseudomonadati</taxon>
        <taxon>Pseudomonadota</taxon>
        <taxon>Alphaproteobacteria</taxon>
        <taxon>Rhodospirillales</taxon>
        <taxon>Rhodospirillaceae</taxon>
        <taxon>Marinibaculum</taxon>
    </lineage>
</organism>
<evidence type="ECO:0000256" key="8">
    <source>
        <dbReference type="ARBA" id="ARBA00022842"/>
    </source>
</evidence>
<dbReference type="CDD" id="cd04453">
    <property type="entry name" value="S1_RNase_E"/>
    <property type="match status" value="1"/>
</dbReference>
<evidence type="ECO:0000313" key="12">
    <source>
        <dbReference type="EMBL" id="MFC3228928.1"/>
    </source>
</evidence>
<evidence type="ECO:0000256" key="10">
    <source>
        <dbReference type="ARBA" id="ARBA00023136"/>
    </source>
</evidence>
<dbReference type="PANTHER" id="PTHR30001:SF1">
    <property type="entry name" value="RIBONUCLEASE E_G-LIKE PROTEIN, CHLOROPLASTIC"/>
    <property type="match status" value="1"/>
</dbReference>
<dbReference type="InterPro" id="IPR004659">
    <property type="entry name" value="RNase_E/G"/>
</dbReference>
<gene>
    <name evidence="12" type="ORF">ACFOGJ_16910</name>
</gene>
<dbReference type="InterPro" id="IPR003029">
    <property type="entry name" value="S1_domain"/>
</dbReference>
<evidence type="ECO:0000256" key="5">
    <source>
        <dbReference type="ARBA" id="ARBA00022723"/>
    </source>
</evidence>
<evidence type="ECO:0000256" key="6">
    <source>
        <dbReference type="ARBA" id="ARBA00022759"/>
    </source>
</evidence>
<keyword evidence="4" id="KW-0540">Nuclease</keyword>
<keyword evidence="5" id="KW-0479">Metal-binding</keyword>
<evidence type="ECO:0000256" key="1">
    <source>
        <dbReference type="ARBA" id="ARBA00001946"/>
    </source>
</evidence>
<keyword evidence="3" id="KW-0997">Cell inner membrane</keyword>
<proteinExistence type="predicted"/>
<dbReference type="RefSeq" id="WP_379902526.1">
    <property type="nucleotide sequence ID" value="NZ_JBHRTR010000028.1"/>
</dbReference>
<accession>A0ABV7L3Q0</accession>
<evidence type="ECO:0000256" key="2">
    <source>
        <dbReference type="ARBA" id="ARBA00022475"/>
    </source>
</evidence>
<dbReference type="PROSITE" id="PS50126">
    <property type="entry name" value="S1"/>
    <property type="match status" value="1"/>
</dbReference>
<comment type="cofactor">
    <cofactor evidence="1">
        <name>Mg(2+)</name>
        <dbReference type="ChEBI" id="CHEBI:18420"/>
    </cofactor>
</comment>
<feature type="domain" description="S1 motif" evidence="11">
    <location>
        <begin position="39"/>
        <end position="110"/>
    </location>
</feature>
<keyword evidence="13" id="KW-1185">Reference proteome</keyword>
<dbReference type="SMART" id="SM00316">
    <property type="entry name" value="S1"/>
    <property type="match status" value="1"/>
</dbReference>
<sequence>MAQILLEMNPLELRAARLEGGRVVDLQVVPAGDGQPQEGDVFLGRVRRVDSDLQAAFVEIGAARDGYLDASDARPRSRRPLQRRLQEGQAILVQARHGALADKGAGLTMAVQLPGHRLVLTPTDSDLTVSRRIADAAERQRLRGVLAREAGDPDGGYAAQGPAGCILRTAAAGAAPAALLDEYDRLRRAWQRLQAATEVGRLLAADPLPALLRDWLQPGDAVLALDGTALAAARGWLQDFAPDTGLRLAGPADADASEALEEAVQQALEPLLPLASGARLSIVETPALTAIDLDSGSARGGASGSGALRLNLEAVTEIARQLRLRAIGGLVVIDFLRMRDPRHQAEMLAALRDTLAADPEVGQVLPFSPLGLVELVRRRRGPSLAERLLEPAAPVLRPAAAAALALRRLRAEQAAVQGRPLTLACPPDVARLLPPDRLAAAGVNATVTVDPAIPRHAPGIVPA</sequence>
<dbReference type="Pfam" id="PF10150">
    <property type="entry name" value="RNase_E_G"/>
    <property type="match status" value="1"/>
</dbReference>